<keyword evidence="5 8" id="KW-0812">Transmembrane</keyword>
<evidence type="ECO:0000259" key="9">
    <source>
        <dbReference type="PROSITE" id="PS51202"/>
    </source>
</evidence>
<dbReference type="GO" id="GO:0005886">
    <property type="term" value="C:plasma membrane"/>
    <property type="evidence" value="ECO:0007669"/>
    <property type="project" value="UniProtKB-SubCell"/>
</dbReference>
<dbReference type="Gene3D" id="3.30.70.1450">
    <property type="entry name" value="Regulator of K+ conductance, C-terminal domain"/>
    <property type="match status" value="1"/>
</dbReference>
<sequence length="562" mass="62579">MFDWLKILLLPAENPTVTQSIVAIMLAIGMGIFFGRLKLGKITFGVSAVMFTGLLLGHFGYRINQQILDFIRDFGLILFVYGIGLQVGPSFFSSFRNEGLKFNILAVSTVLLGGVVTVILYQFTGLKIEDLVGIMSGSVTNTPGLGAAKNTIEEIKNSFPERDFNDPTIGYAITYPLGVFGIIGTIIFSKFLLKIHNDTEMRQFRISKINRELPLIHKKMRVTNPEFFGKTIHQVMKELGKEIVISRLKHSGSEAVKSPTLDMELRERDVLMLVGIEKEVDEFIEKVGRPSTDLFIESDSDLRKKNIFVTKDSAIHKNLAELDLFNTYDLKVTRVFRAGREILPRPSLELYYGDKLRVIGSDEAIAEVEKIIGNSEKKLLEPDFLSLFGGLFLGVLLGSIPIVIPSLPVPIKLGFAAGPLIVALLISRYGGISFIHSYINNGAIYFMKDFGICLFFAAVGIHAGEGFYENFIKYNGWNWLLFGSAITFIPLVAMVIVGRFLMKINFLQLAGIMSGSYTDPAALSFSTNYLDSDIPIQSYAQVYPLVTIFRIFVASLLILIFS</sequence>
<feature type="transmembrane region" description="Helical" evidence="8">
    <location>
        <begin position="443"/>
        <end position="464"/>
    </location>
</feature>
<dbReference type="NCBIfam" id="NF003007">
    <property type="entry name" value="PRK03818.1"/>
    <property type="match status" value="1"/>
</dbReference>
<feature type="transmembrane region" description="Helical" evidence="8">
    <location>
        <begin position="16"/>
        <end position="35"/>
    </location>
</feature>
<feature type="transmembrane region" description="Helical" evidence="8">
    <location>
        <begin position="410"/>
        <end position="431"/>
    </location>
</feature>
<reference evidence="10 11" key="1">
    <citation type="journal article" date="2004" name="Int. J. Syst. Evol. Microbiol.">
        <title>Kaistella koreensis gen. nov., sp. nov., a novel member of the Chryseobacterium-Bergeyella-Riemerella branch.</title>
        <authorList>
            <person name="Kim M.K."/>
            <person name="Im W.T."/>
            <person name="Shin Y.K."/>
            <person name="Lim J.H."/>
            <person name="Kim S.H."/>
            <person name="Lee B.C."/>
            <person name="Park M.Y."/>
            <person name="Lee K.Y."/>
            <person name="Lee S.T."/>
        </authorList>
    </citation>
    <scope>NUCLEOTIDE SEQUENCE [LARGE SCALE GENOMIC DNA]</scope>
    <source>
        <strain evidence="10 11">CCUG 49689</strain>
    </source>
</reference>
<dbReference type="RefSeq" id="WP_048499436.1">
    <property type="nucleotide sequence ID" value="NZ_LFNG01000009.1"/>
</dbReference>
<dbReference type="InterPro" id="IPR036721">
    <property type="entry name" value="RCK_C_sf"/>
</dbReference>
<dbReference type="InterPro" id="IPR006512">
    <property type="entry name" value="YidE_YbjL"/>
</dbReference>
<feature type="transmembrane region" description="Helical" evidence="8">
    <location>
        <begin position="476"/>
        <end position="497"/>
    </location>
</feature>
<dbReference type="InterPro" id="IPR050144">
    <property type="entry name" value="AAE_transporter"/>
</dbReference>
<dbReference type="NCBIfam" id="TIGR01625">
    <property type="entry name" value="YidE_YbjL_dupl"/>
    <property type="match status" value="2"/>
</dbReference>
<dbReference type="InterPro" id="IPR006037">
    <property type="entry name" value="RCK_C"/>
</dbReference>
<evidence type="ECO:0000256" key="8">
    <source>
        <dbReference type="SAM" id="Phobius"/>
    </source>
</evidence>
<proteinExistence type="inferred from homology"/>
<evidence type="ECO:0000256" key="2">
    <source>
        <dbReference type="ARBA" id="ARBA00009854"/>
    </source>
</evidence>
<dbReference type="STRING" id="1304281.ACM44_07630"/>
<keyword evidence="4" id="KW-1003">Cell membrane</keyword>
<comment type="subcellular location">
    <subcellularLocation>
        <location evidence="1">Cell membrane</location>
        <topology evidence="1">Multi-pass membrane protein</topology>
    </subcellularLocation>
</comment>
<dbReference type="PANTHER" id="PTHR30445">
    <property type="entry name" value="K(+)_H(+) ANTIPORTER SUBUNIT KHTT"/>
    <property type="match status" value="1"/>
</dbReference>
<feature type="transmembrane region" description="Helical" evidence="8">
    <location>
        <begin position="73"/>
        <end position="92"/>
    </location>
</feature>
<evidence type="ECO:0000256" key="6">
    <source>
        <dbReference type="ARBA" id="ARBA00022989"/>
    </source>
</evidence>
<protein>
    <recommendedName>
        <fullName evidence="9">RCK C-terminal domain-containing protein</fullName>
    </recommendedName>
</protein>
<comment type="similarity">
    <text evidence="2">Belongs to the AAE transporter (TC 2.A.81) family.</text>
</comment>
<evidence type="ECO:0000256" key="5">
    <source>
        <dbReference type="ARBA" id="ARBA00022692"/>
    </source>
</evidence>
<evidence type="ECO:0000256" key="1">
    <source>
        <dbReference type="ARBA" id="ARBA00004651"/>
    </source>
</evidence>
<dbReference type="GO" id="GO:0008324">
    <property type="term" value="F:monoatomic cation transmembrane transporter activity"/>
    <property type="evidence" value="ECO:0007669"/>
    <property type="project" value="InterPro"/>
</dbReference>
<feature type="transmembrane region" description="Helical" evidence="8">
    <location>
        <begin position="42"/>
        <end position="61"/>
    </location>
</feature>
<keyword evidence="11" id="KW-1185">Reference proteome</keyword>
<dbReference type="Pfam" id="PF02080">
    <property type="entry name" value="TrkA_C"/>
    <property type="match status" value="1"/>
</dbReference>
<keyword evidence="6 8" id="KW-1133">Transmembrane helix</keyword>
<accession>A0A0J7IZL8</accession>
<dbReference type="AlphaFoldDB" id="A0A0J7IZL8"/>
<name>A0A0J7IZL8_9FLAO</name>
<dbReference type="EMBL" id="LFNG01000009">
    <property type="protein sequence ID" value="KMQ71271.1"/>
    <property type="molecule type" value="Genomic_DNA"/>
</dbReference>
<keyword evidence="3" id="KW-0813">Transport</keyword>
<dbReference type="PATRIC" id="fig|1304281.5.peg.1632"/>
<feature type="domain" description="RCK C-terminal" evidence="9">
    <location>
        <begin position="292"/>
        <end position="374"/>
    </location>
</feature>
<evidence type="ECO:0000313" key="11">
    <source>
        <dbReference type="Proteomes" id="UP000035900"/>
    </source>
</evidence>
<feature type="transmembrane region" description="Helical" evidence="8">
    <location>
        <begin position="384"/>
        <end position="404"/>
    </location>
</feature>
<evidence type="ECO:0000256" key="3">
    <source>
        <dbReference type="ARBA" id="ARBA00022448"/>
    </source>
</evidence>
<dbReference type="GO" id="GO:0006813">
    <property type="term" value="P:potassium ion transport"/>
    <property type="evidence" value="ECO:0007669"/>
    <property type="project" value="InterPro"/>
</dbReference>
<dbReference type="Proteomes" id="UP000035900">
    <property type="component" value="Unassembled WGS sequence"/>
</dbReference>
<comment type="caution">
    <text evidence="10">The sequence shown here is derived from an EMBL/GenBank/DDBJ whole genome shotgun (WGS) entry which is preliminary data.</text>
</comment>
<evidence type="ECO:0000256" key="7">
    <source>
        <dbReference type="ARBA" id="ARBA00023136"/>
    </source>
</evidence>
<evidence type="ECO:0000313" key="10">
    <source>
        <dbReference type="EMBL" id="KMQ71271.1"/>
    </source>
</evidence>
<organism evidence="10 11">
    <name type="scientific">Chryseobacterium koreense CCUG 49689</name>
    <dbReference type="NCBI Taxonomy" id="1304281"/>
    <lineage>
        <taxon>Bacteria</taxon>
        <taxon>Pseudomonadati</taxon>
        <taxon>Bacteroidota</taxon>
        <taxon>Flavobacteriia</taxon>
        <taxon>Flavobacteriales</taxon>
        <taxon>Weeksellaceae</taxon>
        <taxon>Chryseobacterium group</taxon>
        <taxon>Chryseobacterium</taxon>
    </lineage>
</organism>
<dbReference type="SUPFAM" id="SSF116726">
    <property type="entry name" value="TrkA C-terminal domain-like"/>
    <property type="match status" value="2"/>
</dbReference>
<feature type="transmembrane region" description="Helical" evidence="8">
    <location>
        <begin position="104"/>
        <end position="123"/>
    </location>
</feature>
<evidence type="ECO:0000256" key="4">
    <source>
        <dbReference type="ARBA" id="ARBA00022475"/>
    </source>
</evidence>
<keyword evidence="7 8" id="KW-0472">Membrane</keyword>
<dbReference type="PROSITE" id="PS51202">
    <property type="entry name" value="RCK_C"/>
    <property type="match status" value="1"/>
</dbReference>
<dbReference type="OrthoDB" id="9155749at2"/>
<dbReference type="PANTHER" id="PTHR30445:SF3">
    <property type="entry name" value="TRANSPORT PROTEIN YIDE-RELATED"/>
    <property type="match status" value="1"/>
</dbReference>
<feature type="transmembrane region" description="Helical" evidence="8">
    <location>
        <begin position="542"/>
        <end position="561"/>
    </location>
</feature>
<feature type="transmembrane region" description="Helical" evidence="8">
    <location>
        <begin position="169"/>
        <end position="193"/>
    </location>
</feature>
<gene>
    <name evidence="10" type="ORF">ACM44_07630</name>
</gene>
<dbReference type="Pfam" id="PF06826">
    <property type="entry name" value="Asp-Al_Ex"/>
    <property type="match status" value="2"/>
</dbReference>